<organism evidence="3 4">
    <name type="scientific">Clostridium puniceum</name>
    <dbReference type="NCBI Taxonomy" id="29367"/>
    <lineage>
        <taxon>Bacteria</taxon>
        <taxon>Bacillati</taxon>
        <taxon>Bacillota</taxon>
        <taxon>Clostridia</taxon>
        <taxon>Eubacteriales</taxon>
        <taxon>Clostridiaceae</taxon>
        <taxon>Clostridium</taxon>
    </lineage>
</organism>
<dbReference type="GO" id="GO:0015074">
    <property type="term" value="P:DNA integration"/>
    <property type="evidence" value="ECO:0007669"/>
    <property type="project" value="InterPro"/>
</dbReference>
<dbReference type="SUPFAM" id="SSF56349">
    <property type="entry name" value="DNA breaking-rejoining enzymes"/>
    <property type="match status" value="1"/>
</dbReference>
<gene>
    <name evidence="3" type="primary">xerC_7</name>
    <name evidence="3" type="ORF">CLPUN_31210</name>
</gene>
<dbReference type="Proteomes" id="UP000190890">
    <property type="component" value="Unassembled WGS sequence"/>
</dbReference>
<dbReference type="Pfam" id="PF00589">
    <property type="entry name" value="Phage_integrase"/>
    <property type="match status" value="1"/>
</dbReference>
<dbReference type="InterPro" id="IPR002104">
    <property type="entry name" value="Integrase_catalytic"/>
</dbReference>
<accession>A0A1S8TD33</accession>
<dbReference type="InterPro" id="IPR011010">
    <property type="entry name" value="DNA_brk_join_enz"/>
</dbReference>
<dbReference type="RefSeq" id="WP_077848191.1">
    <property type="nucleotide sequence ID" value="NZ_LZZM01000182.1"/>
</dbReference>
<dbReference type="GO" id="GO:0003677">
    <property type="term" value="F:DNA binding"/>
    <property type="evidence" value="ECO:0007669"/>
    <property type="project" value="InterPro"/>
</dbReference>
<feature type="domain" description="Tyr recombinase" evidence="2">
    <location>
        <begin position="1"/>
        <end position="115"/>
    </location>
</feature>
<dbReference type="Gene3D" id="1.10.443.10">
    <property type="entry name" value="Intergrase catalytic core"/>
    <property type="match status" value="1"/>
</dbReference>
<reference evidence="3 4" key="1">
    <citation type="submission" date="2016-05" db="EMBL/GenBank/DDBJ databases">
        <title>Microbial solvent formation.</title>
        <authorList>
            <person name="Poehlein A."/>
            <person name="Montoya Solano J.D."/>
            <person name="Flitsch S."/>
            <person name="Krabben P."/>
            <person name="Duerre P."/>
            <person name="Daniel R."/>
        </authorList>
    </citation>
    <scope>NUCLEOTIDE SEQUENCE [LARGE SCALE GENOMIC DNA]</scope>
    <source>
        <strain evidence="3 4">DSM 2619</strain>
    </source>
</reference>
<evidence type="ECO:0000313" key="4">
    <source>
        <dbReference type="Proteomes" id="UP000190890"/>
    </source>
</evidence>
<dbReference type="AlphaFoldDB" id="A0A1S8TD33"/>
<evidence type="ECO:0000259" key="2">
    <source>
        <dbReference type="PROSITE" id="PS51898"/>
    </source>
</evidence>
<protein>
    <submittedName>
        <fullName evidence="3">Tyrosine recombinase XerC</fullName>
    </submittedName>
</protein>
<keyword evidence="1" id="KW-0233">DNA recombination</keyword>
<dbReference type="EMBL" id="LZZM01000182">
    <property type="protein sequence ID" value="OOM75656.1"/>
    <property type="molecule type" value="Genomic_DNA"/>
</dbReference>
<dbReference type="OrthoDB" id="9785687at2"/>
<sequence length="115" mass="13575">MLRKDRVVFFGQNMSKLLQRWLKYKDAMVENNLLFPAQRTNGMLNTGNFEKNFRRYLKTANINKKITLHGLKNNFSRRFLLSGGNLLVLSKILSNISVEEHVVHEKITSFEIRKY</sequence>
<keyword evidence="4" id="KW-1185">Reference proteome</keyword>
<dbReference type="STRING" id="29367.CLPUN_31210"/>
<dbReference type="InterPro" id="IPR013762">
    <property type="entry name" value="Integrase-like_cat_sf"/>
</dbReference>
<evidence type="ECO:0000313" key="3">
    <source>
        <dbReference type="EMBL" id="OOM75656.1"/>
    </source>
</evidence>
<evidence type="ECO:0000256" key="1">
    <source>
        <dbReference type="ARBA" id="ARBA00023172"/>
    </source>
</evidence>
<dbReference type="PROSITE" id="PS51898">
    <property type="entry name" value="TYR_RECOMBINASE"/>
    <property type="match status" value="1"/>
</dbReference>
<comment type="caution">
    <text evidence="3">The sequence shown here is derived from an EMBL/GenBank/DDBJ whole genome shotgun (WGS) entry which is preliminary data.</text>
</comment>
<name>A0A1S8TD33_9CLOT</name>
<proteinExistence type="predicted"/>
<dbReference type="GO" id="GO:0006310">
    <property type="term" value="P:DNA recombination"/>
    <property type="evidence" value="ECO:0007669"/>
    <property type="project" value="UniProtKB-KW"/>
</dbReference>